<dbReference type="PANTHER" id="PTHR13504:SF33">
    <property type="entry name" value="FIC FAMILY PROTEIN"/>
    <property type="match status" value="1"/>
</dbReference>
<sequence>MYIWREDDWPQFRWDAQALLMPLAEARHKQGHLLGQMQRLGFDLQCEAELRATTEDVIKTSEIEGERLDMASVRSSVARRLGLPDGGLLPPDRKIDGIVEMMLDALRNHAIPLAQQRLFGWHAALFPTGWSGLHKITIGDWRTDSAGPMQVVSGPIERPKVHYEAPPANQVGSEIAKFLAWFNQTPPMDGLLRSAVAHLWFVTIHPFDDGNGRIARTIADLALAQMEGTGQRFYSMSAQIQRERSHYYEILERTQRGSLDITAWLSWFVQCYGRAIDAAEVAAQGVLGKAEFWRRFTSEPMSARQKAVLNRFMDGFEGNLSAKKWAAIGKCSVDTAQRDINDLLERGILVRNPGGSKRTSYSVAGMLPVTDPNSANS</sequence>
<dbReference type="Pfam" id="PF13776">
    <property type="entry name" value="DUF4172"/>
    <property type="match status" value="1"/>
</dbReference>
<dbReference type="AlphaFoldDB" id="A0A178MVG1"/>
<evidence type="ECO:0000256" key="1">
    <source>
        <dbReference type="PIRSR" id="PIRSR640198-1"/>
    </source>
</evidence>
<evidence type="ECO:0000259" key="4">
    <source>
        <dbReference type="PROSITE" id="PS51459"/>
    </source>
</evidence>
<evidence type="ECO:0000256" key="2">
    <source>
        <dbReference type="PIRSR" id="PIRSR640198-2"/>
    </source>
</evidence>
<protein>
    <submittedName>
        <fullName evidence="5">Cell filamentation protein Fic</fullName>
    </submittedName>
</protein>
<dbReference type="InterPro" id="IPR025230">
    <property type="entry name" value="DUF4172"/>
</dbReference>
<feature type="binding site" evidence="2">
    <location>
        <begin position="209"/>
        <end position="216"/>
    </location>
    <ligand>
        <name>ATP</name>
        <dbReference type="ChEBI" id="CHEBI:30616"/>
    </ligand>
</feature>
<evidence type="ECO:0000313" key="5">
    <source>
        <dbReference type="EMBL" id="OAN53034.1"/>
    </source>
</evidence>
<feature type="active site" evidence="1">
    <location>
        <position position="205"/>
    </location>
</feature>
<dbReference type="PANTHER" id="PTHR13504">
    <property type="entry name" value="FIDO DOMAIN-CONTAINING PROTEIN DDB_G0283145"/>
    <property type="match status" value="1"/>
</dbReference>
<dbReference type="EMBL" id="LWQT01000041">
    <property type="protein sequence ID" value="OAN53034.1"/>
    <property type="molecule type" value="Genomic_DNA"/>
</dbReference>
<dbReference type="RefSeq" id="WP_068490527.1">
    <property type="nucleotide sequence ID" value="NZ_LWQT01000041.1"/>
</dbReference>
<feature type="region of interest" description="Disordered" evidence="3">
    <location>
        <begin position="357"/>
        <end position="377"/>
    </location>
</feature>
<evidence type="ECO:0000313" key="6">
    <source>
        <dbReference type="Proteomes" id="UP000078428"/>
    </source>
</evidence>
<feature type="domain" description="Fido" evidence="4">
    <location>
        <begin position="113"/>
        <end position="270"/>
    </location>
</feature>
<dbReference type="SUPFAM" id="SSF140931">
    <property type="entry name" value="Fic-like"/>
    <property type="match status" value="1"/>
</dbReference>
<dbReference type="STRING" id="1285242.A6A04_15065"/>
<dbReference type="InterPro" id="IPR040198">
    <property type="entry name" value="Fido_containing"/>
</dbReference>
<keyword evidence="6" id="KW-1185">Reference proteome</keyword>
<dbReference type="Gene3D" id="1.10.3290.10">
    <property type="entry name" value="Fido-like domain"/>
    <property type="match status" value="1"/>
</dbReference>
<reference evidence="5 6" key="1">
    <citation type="submission" date="2016-04" db="EMBL/GenBank/DDBJ databases">
        <title>Draft genome sequence of freshwater magnetotactic bacteria Magnetospirillum marisnigri SP-1 and Magnetospirillum moscoviense BB-1.</title>
        <authorList>
            <person name="Koziaeva V."/>
            <person name="Dziuba M.V."/>
            <person name="Ivanov T.M."/>
            <person name="Kuznetsov B."/>
            <person name="Grouzdev D.S."/>
        </authorList>
    </citation>
    <scope>NUCLEOTIDE SEQUENCE [LARGE SCALE GENOMIC DNA]</scope>
    <source>
        <strain evidence="5 6">SP-1</strain>
    </source>
</reference>
<proteinExistence type="predicted"/>
<keyword evidence="2" id="KW-0067">ATP-binding</keyword>
<accession>A0A178MVG1</accession>
<gene>
    <name evidence="5" type="ORF">A6A04_15065</name>
</gene>
<organism evidence="5 6">
    <name type="scientific">Paramagnetospirillum marisnigri</name>
    <dbReference type="NCBI Taxonomy" id="1285242"/>
    <lineage>
        <taxon>Bacteria</taxon>
        <taxon>Pseudomonadati</taxon>
        <taxon>Pseudomonadota</taxon>
        <taxon>Alphaproteobacteria</taxon>
        <taxon>Rhodospirillales</taxon>
        <taxon>Magnetospirillaceae</taxon>
        <taxon>Paramagnetospirillum</taxon>
    </lineage>
</organism>
<dbReference type="Pfam" id="PF02661">
    <property type="entry name" value="Fic"/>
    <property type="match status" value="1"/>
</dbReference>
<dbReference type="GO" id="GO:0005524">
    <property type="term" value="F:ATP binding"/>
    <property type="evidence" value="ECO:0007669"/>
    <property type="project" value="UniProtKB-KW"/>
</dbReference>
<comment type="caution">
    <text evidence="5">The sequence shown here is derived from an EMBL/GenBank/DDBJ whole genome shotgun (WGS) entry which is preliminary data.</text>
</comment>
<dbReference type="PROSITE" id="PS51459">
    <property type="entry name" value="FIDO"/>
    <property type="match status" value="1"/>
</dbReference>
<dbReference type="Proteomes" id="UP000078428">
    <property type="component" value="Unassembled WGS sequence"/>
</dbReference>
<feature type="binding site" evidence="2">
    <location>
        <begin position="247"/>
        <end position="248"/>
    </location>
    <ligand>
        <name>ATP</name>
        <dbReference type="ChEBI" id="CHEBI:30616"/>
    </ligand>
</feature>
<evidence type="ECO:0000256" key="3">
    <source>
        <dbReference type="SAM" id="MobiDB-lite"/>
    </source>
</evidence>
<keyword evidence="2" id="KW-0547">Nucleotide-binding</keyword>
<dbReference type="OrthoDB" id="9813719at2"/>
<dbReference type="InterPro" id="IPR036597">
    <property type="entry name" value="Fido-like_dom_sf"/>
</dbReference>
<dbReference type="InterPro" id="IPR003812">
    <property type="entry name" value="Fido"/>
</dbReference>
<name>A0A178MVG1_9PROT</name>